<dbReference type="SUPFAM" id="SSF53300">
    <property type="entry name" value="vWA-like"/>
    <property type="match status" value="1"/>
</dbReference>
<gene>
    <name evidence="2" type="ORF">DPM33_23380</name>
</gene>
<evidence type="ECO:0000259" key="1">
    <source>
        <dbReference type="PROSITE" id="PS50234"/>
    </source>
</evidence>
<keyword evidence="3" id="KW-1185">Reference proteome</keyword>
<dbReference type="Pfam" id="PF11775">
    <property type="entry name" value="CobT_C"/>
    <property type="match status" value="1"/>
</dbReference>
<dbReference type="Gene3D" id="3.40.50.410">
    <property type="entry name" value="von Willebrand factor, type A domain"/>
    <property type="match status" value="1"/>
</dbReference>
<proteinExistence type="predicted"/>
<name>A0A330HJN2_9HYPH</name>
<dbReference type="PANTHER" id="PTHR41248:SF1">
    <property type="entry name" value="NORD PROTEIN"/>
    <property type="match status" value="1"/>
</dbReference>
<feature type="domain" description="VWFA" evidence="1">
    <location>
        <begin position="88"/>
        <end position="260"/>
    </location>
</feature>
<dbReference type="InterPro" id="IPR036465">
    <property type="entry name" value="vWFA_dom_sf"/>
</dbReference>
<accession>A0A330HJN2</accession>
<sequence>MFVPEPRGDTETTGYHAYVTLYDWIVPSSKLSSAIGRLSEKDKSALDAAWAELESGLAAWKTKHQILASEIAVEIRKSLSAPDFSDTVVCVLVDQSGSMRGQKMLYAAASVDIAQEFLRFLGTSVEVLGFTTRAWQGGQSRNTWDADRRPKNPGRLNDLLHIIYRDANDMRQSSLGHSLKPMLRPDLLKENIDGEAIEWAAGRLRQRPEARKILLVVSDGAPVDDSTLHANGQRYLHDHLLEMVRQLETAGDVELLAIGLAFEVDSYYRVSTNCEAPDELGKAMLVALQRQLVAGRRMSAENRG</sequence>
<dbReference type="Proteomes" id="UP000251558">
    <property type="component" value="Unassembled WGS sequence"/>
</dbReference>
<dbReference type="PROSITE" id="PS50234">
    <property type="entry name" value="VWFA"/>
    <property type="match status" value="1"/>
</dbReference>
<evidence type="ECO:0000313" key="2">
    <source>
        <dbReference type="EMBL" id="RAZ88473.1"/>
    </source>
</evidence>
<dbReference type="EMBL" id="QMBP01000012">
    <property type="protein sequence ID" value="RAZ88473.1"/>
    <property type="molecule type" value="Genomic_DNA"/>
</dbReference>
<reference evidence="2 3" key="1">
    <citation type="submission" date="2018-07" db="EMBL/GenBank/DDBJ databases">
        <title>Diversity of Mesorhizobium strains in Brazil.</title>
        <authorList>
            <person name="Helene L.C.F."/>
            <person name="Dall'Agnol R."/>
            <person name="Delamuta J.R.M."/>
            <person name="Hungria M."/>
        </authorList>
    </citation>
    <scope>NUCLEOTIDE SEQUENCE [LARGE SCALE GENOMIC DNA]</scope>
    <source>
        <strain evidence="2 3">AC99b</strain>
    </source>
</reference>
<dbReference type="InterPro" id="IPR051928">
    <property type="entry name" value="NorD/CobT"/>
</dbReference>
<dbReference type="InterPro" id="IPR025861">
    <property type="entry name" value="CobT_VWA_dom"/>
</dbReference>
<comment type="caution">
    <text evidence="2">The sequence shown here is derived from an EMBL/GenBank/DDBJ whole genome shotgun (WGS) entry which is preliminary data.</text>
</comment>
<dbReference type="SMART" id="SM00327">
    <property type="entry name" value="VWA"/>
    <property type="match status" value="1"/>
</dbReference>
<organism evidence="2 3">
    <name type="scientific">Mesorhizobium hawassense</name>
    <dbReference type="NCBI Taxonomy" id="1209954"/>
    <lineage>
        <taxon>Bacteria</taxon>
        <taxon>Pseudomonadati</taxon>
        <taxon>Pseudomonadota</taxon>
        <taxon>Alphaproteobacteria</taxon>
        <taxon>Hyphomicrobiales</taxon>
        <taxon>Phyllobacteriaceae</taxon>
        <taxon>Mesorhizobium</taxon>
    </lineage>
</organism>
<dbReference type="PANTHER" id="PTHR41248">
    <property type="entry name" value="NORD PROTEIN"/>
    <property type="match status" value="1"/>
</dbReference>
<protein>
    <submittedName>
        <fullName evidence="2">Cobalamin biosynthesis protein CobT</fullName>
    </submittedName>
</protein>
<evidence type="ECO:0000313" key="3">
    <source>
        <dbReference type="Proteomes" id="UP000251558"/>
    </source>
</evidence>
<dbReference type="AlphaFoldDB" id="A0A330HJN2"/>
<dbReference type="InterPro" id="IPR002035">
    <property type="entry name" value="VWF_A"/>
</dbReference>